<gene>
    <name evidence="14" type="ORF">LX16_0626</name>
</gene>
<evidence type="ECO:0000256" key="9">
    <source>
        <dbReference type="ARBA" id="ARBA00029829"/>
    </source>
</evidence>
<keyword evidence="5 11" id="KW-1133">Transmembrane helix</keyword>
<feature type="domain" description="Putative zinc-finger" evidence="13">
    <location>
        <begin position="4"/>
        <end position="36"/>
    </location>
</feature>
<dbReference type="RefSeq" id="WP_147136932.1">
    <property type="nucleotide sequence ID" value="NZ_BAABIJ010000001.1"/>
</dbReference>
<evidence type="ECO:0000259" key="13">
    <source>
        <dbReference type="Pfam" id="PF13490"/>
    </source>
</evidence>
<feature type="domain" description="Anti-sigma K factor RskA C-terminal" evidence="12">
    <location>
        <begin position="104"/>
        <end position="242"/>
    </location>
</feature>
<dbReference type="OrthoDB" id="153510at2"/>
<name>A0A562VAM6_9ACTN</name>
<evidence type="ECO:0000256" key="4">
    <source>
        <dbReference type="ARBA" id="ARBA00022692"/>
    </source>
</evidence>
<keyword evidence="15" id="KW-1185">Reference proteome</keyword>
<dbReference type="PANTHER" id="PTHR37461:SF1">
    <property type="entry name" value="ANTI-SIGMA-K FACTOR RSKA"/>
    <property type="match status" value="1"/>
</dbReference>
<dbReference type="GO" id="GO:0005886">
    <property type="term" value="C:plasma membrane"/>
    <property type="evidence" value="ECO:0007669"/>
    <property type="project" value="UniProtKB-SubCell"/>
</dbReference>
<dbReference type="GO" id="GO:0016989">
    <property type="term" value="F:sigma factor antagonist activity"/>
    <property type="evidence" value="ECO:0007669"/>
    <property type="project" value="TreeGrafter"/>
</dbReference>
<evidence type="ECO:0000256" key="2">
    <source>
        <dbReference type="ARBA" id="ARBA00004236"/>
    </source>
</evidence>
<comment type="caution">
    <text evidence="14">The sequence shown here is derived from an EMBL/GenBank/DDBJ whole genome shotgun (WGS) entry which is preliminary data.</text>
</comment>
<comment type="subcellular location">
    <subcellularLocation>
        <location evidence="2">Cell membrane</location>
    </subcellularLocation>
    <subcellularLocation>
        <location evidence="1">Membrane</location>
        <topology evidence="1">Single-pass membrane protein</topology>
    </subcellularLocation>
</comment>
<keyword evidence="8" id="KW-0804">Transcription</keyword>
<dbReference type="Pfam" id="PF10099">
    <property type="entry name" value="RskA_C"/>
    <property type="match status" value="1"/>
</dbReference>
<dbReference type="Pfam" id="PF13490">
    <property type="entry name" value="zf-HC2"/>
    <property type="match status" value="1"/>
</dbReference>
<proteinExistence type="predicted"/>
<evidence type="ECO:0000313" key="15">
    <source>
        <dbReference type="Proteomes" id="UP000321617"/>
    </source>
</evidence>
<evidence type="ECO:0000256" key="5">
    <source>
        <dbReference type="ARBA" id="ARBA00022989"/>
    </source>
</evidence>
<evidence type="ECO:0000256" key="10">
    <source>
        <dbReference type="ARBA" id="ARBA00030803"/>
    </source>
</evidence>
<dbReference type="GO" id="GO:0006417">
    <property type="term" value="P:regulation of translation"/>
    <property type="evidence" value="ECO:0007669"/>
    <property type="project" value="TreeGrafter"/>
</dbReference>
<dbReference type="Proteomes" id="UP000321617">
    <property type="component" value="Unassembled WGS sequence"/>
</dbReference>
<evidence type="ECO:0000256" key="7">
    <source>
        <dbReference type="ARBA" id="ARBA00023136"/>
    </source>
</evidence>
<keyword evidence="4 11" id="KW-0812">Transmembrane</keyword>
<keyword evidence="6" id="KW-0805">Transcription regulation</keyword>
<dbReference type="InterPro" id="IPR018764">
    <property type="entry name" value="RskA_C"/>
</dbReference>
<evidence type="ECO:0000313" key="14">
    <source>
        <dbReference type="EMBL" id="TWJ14932.1"/>
    </source>
</evidence>
<keyword evidence="3" id="KW-1003">Cell membrane</keyword>
<dbReference type="EMBL" id="VLLL01000005">
    <property type="protein sequence ID" value="TWJ14932.1"/>
    <property type="molecule type" value="Genomic_DNA"/>
</dbReference>
<dbReference type="PANTHER" id="PTHR37461">
    <property type="entry name" value="ANTI-SIGMA-K FACTOR RSKA"/>
    <property type="match status" value="1"/>
</dbReference>
<protein>
    <recommendedName>
        <fullName evidence="10">Regulator of SigK</fullName>
    </recommendedName>
    <alternativeName>
        <fullName evidence="9">Sigma-K anti-sigma factor RskA</fullName>
    </alternativeName>
</protein>
<accession>A0A562VAM6</accession>
<dbReference type="InterPro" id="IPR027383">
    <property type="entry name" value="Znf_put"/>
</dbReference>
<dbReference type="InterPro" id="IPR041916">
    <property type="entry name" value="Anti_sigma_zinc_sf"/>
</dbReference>
<keyword evidence="7 11" id="KW-0472">Membrane</keyword>
<sequence>MTTEVHTLIGPYALHALDEEERDLVERHIAECESCALELRELRATAARLADFTIVDPPQRLRTQVLGAVRRTRQLAPGPARPPAGRTRDGASVRRFAGRRRVFVTAAAIVVMALVSSLVTFAVMQGRVDQQRAEQARQEQMEAVLTASDADFTRRTAEGGGTVSMVSSESLDQAVVILTDLAPISDEQSYQLWLVHGDRQVSAGVVPAGHNTAMRLVTGISGADVLGVTAEPAGGSETPTLPMVADLAMPTD</sequence>
<evidence type="ECO:0000259" key="12">
    <source>
        <dbReference type="Pfam" id="PF10099"/>
    </source>
</evidence>
<dbReference type="InterPro" id="IPR051474">
    <property type="entry name" value="Anti-sigma-K/W_factor"/>
</dbReference>
<evidence type="ECO:0000256" key="6">
    <source>
        <dbReference type="ARBA" id="ARBA00023015"/>
    </source>
</evidence>
<evidence type="ECO:0000256" key="1">
    <source>
        <dbReference type="ARBA" id="ARBA00004167"/>
    </source>
</evidence>
<evidence type="ECO:0000256" key="11">
    <source>
        <dbReference type="SAM" id="Phobius"/>
    </source>
</evidence>
<feature type="transmembrane region" description="Helical" evidence="11">
    <location>
        <begin position="102"/>
        <end position="124"/>
    </location>
</feature>
<organism evidence="14 15">
    <name type="scientific">Stackebrandtia albiflava</name>
    <dbReference type="NCBI Taxonomy" id="406432"/>
    <lineage>
        <taxon>Bacteria</taxon>
        <taxon>Bacillati</taxon>
        <taxon>Actinomycetota</taxon>
        <taxon>Actinomycetes</taxon>
        <taxon>Glycomycetales</taxon>
        <taxon>Glycomycetaceae</taxon>
        <taxon>Stackebrandtia</taxon>
    </lineage>
</organism>
<dbReference type="Gene3D" id="1.10.10.1320">
    <property type="entry name" value="Anti-sigma factor, zinc-finger domain"/>
    <property type="match status" value="1"/>
</dbReference>
<dbReference type="AlphaFoldDB" id="A0A562VAM6"/>
<evidence type="ECO:0000256" key="3">
    <source>
        <dbReference type="ARBA" id="ARBA00022475"/>
    </source>
</evidence>
<evidence type="ECO:0000256" key="8">
    <source>
        <dbReference type="ARBA" id="ARBA00023163"/>
    </source>
</evidence>
<reference evidence="14 15" key="1">
    <citation type="journal article" date="2013" name="Stand. Genomic Sci.">
        <title>Genomic Encyclopedia of Type Strains, Phase I: The one thousand microbial genomes (KMG-I) project.</title>
        <authorList>
            <person name="Kyrpides N.C."/>
            <person name="Woyke T."/>
            <person name="Eisen J.A."/>
            <person name="Garrity G."/>
            <person name="Lilburn T.G."/>
            <person name="Beck B.J."/>
            <person name="Whitman W.B."/>
            <person name="Hugenholtz P."/>
            <person name="Klenk H.P."/>
        </authorList>
    </citation>
    <scope>NUCLEOTIDE SEQUENCE [LARGE SCALE GENOMIC DNA]</scope>
    <source>
        <strain evidence="14 15">DSM 45044</strain>
    </source>
</reference>